<protein>
    <submittedName>
        <fullName evidence="2">Uncharacterized protein</fullName>
    </submittedName>
</protein>
<evidence type="ECO:0000313" key="3">
    <source>
        <dbReference type="Proteomes" id="UP000250140"/>
    </source>
</evidence>
<feature type="region of interest" description="Disordered" evidence="1">
    <location>
        <begin position="52"/>
        <end position="88"/>
    </location>
</feature>
<dbReference type="AlphaFoldDB" id="A0A8E2EM82"/>
<dbReference type="OrthoDB" id="434986at2759"/>
<evidence type="ECO:0000313" key="2">
    <source>
        <dbReference type="EMBL" id="OCL01255.1"/>
    </source>
</evidence>
<feature type="region of interest" description="Disordered" evidence="1">
    <location>
        <begin position="1"/>
        <end position="35"/>
    </location>
</feature>
<evidence type="ECO:0000256" key="1">
    <source>
        <dbReference type="SAM" id="MobiDB-lite"/>
    </source>
</evidence>
<dbReference type="Proteomes" id="UP000250140">
    <property type="component" value="Unassembled WGS sequence"/>
</dbReference>
<proteinExistence type="predicted"/>
<organism evidence="2 3">
    <name type="scientific">Glonium stellatum</name>
    <dbReference type="NCBI Taxonomy" id="574774"/>
    <lineage>
        <taxon>Eukaryota</taxon>
        <taxon>Fungi</taxon>
        <taxon>Dikarya</taxon>
        <taxon>Ascomycota</taxon>
        <taxon>Pezizomycotina</taxon>
        <taxon>Dothideomycetes</taxon>
        <taxon>Pleosporomycetidae</taxon>
        <taxon>Gloniales</taxon>
        <taxon>Gloniaceae</taxon>
        <taxon>Glonium</taxon>
    </lineage>
</organism>
<sequence>QPSRSPPFIDALHAPPYHPRYQREQTPNSSGRKPGQRLIYLLSPVSPANFIHHTLHNPQSSIPNPQSRRLEHRPAPLPLSPPAAHSTF</sequence>
<name>A0A8E2EM82_9PEZI</name>
<accession>A0A8E2EM82</accession>
<gene>
    <name evidence="2" type="ORF">AOQ84DRAFT_444130</name>
</gene>
<dbReference type="EMBL" id="KV751160">
    <property type="protein sequence ID" value="OCL01255.1"/>
    <property type="molecule type" value="Genomic_DNA"/>
</dbReference>
<reference evidence="2 3" key="1">
    <citation type="journal article" date="2016" name="Nat. Commun.">
        <title>Ectomycorrhizal ecology is imprinted in the genome of the dominant symbiotic fungus Cenococcum geophilum.</title>
        <authorList>
            <consortium name="DOE Joint Genome Institute"/>
            <person name="Peter M."/>
            <person name="Kohler A."/>
            <person name="Ohm R.A."/>
            <person name="Kuo A."/>
            <person name="Krutzmann J."/>
            <person name="Morin E."/>
            <person name="Arend M."/>
            <person name="Barry K.W."/>
            <person name="Binder M."/>
            <person name="Choi C."/>
            <person name="Clum A."/>
            <person name="Copeland A."/>
            <person name="Grisel N."/>
            <person name="Haridas S."/>
            <person name="Kipfer T."/>
            <person name="LaButti K."/>
            <person name="Lindquist E."/>
            <person name="Lipzen A."/>
            <person name="Maire R."/>
            <person name="Meier B."/>
            <person name="Mihaltcheva S."/>
            <person name="Molinier V."/>
            <person name="Murat C."/>
            <person name="Poggeler S."/>
            <person name="Quandt C.A."/>
            <person name="Sperisen C."/>
            <person name="Tritt A."/>
            <person name="Tisserant E."/>
            <person name="Crous P.W."/>
            <person name="Henrissat B."/>
            <person name="Nehls U."/>
            <person name="Egli S."/>
            <person name="Spatafora J.W."/>
            <person name="Grigoriev I.V."/>
            <person name="Martin F.M."/>
        </authorList>
    </citation>
    <scope>NUCLEOTIDE SEQUENCE [LARGE SCALE GENOMIC DNA]</scope>
    <source>
        <strain evidence="2 3">CBS 207.34</strain>
    </source>
</reference>
<keyword evidence="3" id="KW-1185">Reference proteome</keyword>
<feature type="non-terminal residue" evidence="2">
    <location>
        <position position="1"/>
    </location>
</feature>
<feature type="compositionally biased region" description="Polar residues" evidence="1">
    <location>
        <begin position="56"/>
        <end position="67"/>
    </location>
</feature>